<feature type="transmembrane region" description="Helical" evidence="7">
    <location>
        <begin position="140"/>
        <end position="166"/>
    </location>
</feature>
<dbReference type="RefSeq" id="WP_011437155.1">
    <property type="nucleotide sequence ID" value="NC_007777.1"/>
</dbReference>
<dbReference type="EMBL" id="CP000249">
    <property type="protein sequence ID" value="ABD12125.1"/>
    <property type="molecule type" value="Genomic_DNA"/>
</dbReference>
<keyword evidence="2 7" id="KW-0813">Transport</keyword>
<keyword evidence="5 7" id="KW-1133">Transmembrane helix</keyword>
<dbReference type="InterPro" id="IPR000515">
    <property type="entry name" value="MetI-like"/>
</dbReference>
<evidence type="ECO:0000256" key="8">
    <source>
        <dbReference type="SAM" id="MobiDB-lite"/>
    </source>
</evidence>
<dbReference type="KEGG" id="fra:Francci3_2765"/>
<evidence type="ECO:0000256" key="7">
    <source>
        <dbReference type="RuleBase" id="RU363032"/>
    </source>
</evidence>
<protein>
    <submittedName>
        <fullName evidence="9">Binding-protein-dependent transport systems inner membrane component</fullName>
    </submittedName>
</protein>
<keyword evidence="10" id="KW-1185">Reference proteome</keyword>
<evidence type="ECO:0000256" key="4">
    <source>
        <dbReference type="ARBA" id="ARBA00022692"/>
    </source>
</evidence>
<keyword evidence="3" id="KW-1003">Cell membrane</keyword>
<comment type="subcellular location">
    <subcellularLocation>
        <location evidence="1 7">Cell membrane</location>
        <topology evidence="1 7">Multi-pass membrane protein</topology>
    </subcellularLocation>
</comment>
<evidence type="ECO:0000256" key="5">
    <source>
        <dbReference type="ARBA" id="ARBA00022989"/>
    </source>
</evidence>
<dbReference type="CDD" id="cd06261">
    <property type="entry name" value="TM_PBP2"/>
    <property type="match status" value="1"/>
</dbReference>
<keyword evidence="4 7" id="KW-0812">Transmembrane</keyword>
<evidence type="ECO:0000256" key="6">
    <source>
        <dbReference type="ARBA" id="ARBA00023136"/>
    </source>
</evidence>
<comment type="similarity">
    <text evidence="7">Belongs to the binding-protein-dependent transport system permease family.</text>
</comment>
<accession>Q2J9B7</accession>
<dbReference type="PANTHER" id="PTHR43386:SF25">
    <property type="entry name" value="PEPTIDE ABC TRANSPORTER PERMEASE PROTEIN"/>
    <property type="match status" value="1"/>
</dbReference>
<dbReference type="Proteomes" id="UP000001937">
    <property type="component" value="Chromosome"/>
</dbReference>
<feature type="transmembrane region" description="Helical" evidence="7">
    <location>
        <begin position="212"/>
        <end position="237"/>
    </location>
</feature>
<dbReference type="GO" id="GO:0005886">
    <property type="term" value="C:plasma membrane"/>
    <property type="evidence" value="ECO:0007669"/>
    <property type="project" value="UniProtKB-SubCell"/>
</dbReference>
<dbReference type="InterPro" id="IPR035906">
    <property type="entry name" value="MetI-like_sf"/>
</dbReference>
<name>Q2J9B7_FRACC</name>
<organism evidence="9 10">
    <name type="scientific">Frankia casuarinae (strain DSM 45818 / CECT 9043 / HFP020203 / CcI3)</name>
    <dbReference type="NCBI Taxonomy" id="106370"/>
    <lineage>
        <taxon>Bacteria</taxon>
        <taxon>Bacillati</taxon>
        <taxon>Actinomycetota</taxon>
        <taxon>Actinomycetes</taxon>
        <taxon>Frankiales</taxon>
        <taxon>Frankiaceae</taxon>
        <taxon>Frankia</taxon>
    </lineage>
</organism>
<dbReference type="eggNOG" id="COG1173">
    <property type="taxonomic scope" value="Bacteria"/>
</dbReference>
<dbReference type="HOGENOM" id="CLU_028518_5_2_11"/>
<evidence type="ECO:0000256" key="3">
    <source>
        <dbReference type="ARBA" id="ARBA00022475"/>
    </source>
</evidence>
<sequence>MTAVGETRPGTEPPAAGALAGTGGGRPRPGLIAAGLLIVLLLVATAWPGLLSRHPADGTNLGEALRGPSWAHWFGTDQLGRDVFARVVTGARHSLLLGAGATALGAGIGATVGLAAALGGRFADGLLMRLVDLLLAFPELLLALLVITIVGPGSVNAAVAIGIAAVPSYARVVRSRALVVRHAGFVDAGVALGLPRPVIMLRHIVPNTLGPLLVLATVGIGTAIISGSALSFLGLGTKPPAPEWGAMLADGRGVIDTAWWVVVFPGAAIAATVVAVTVLGRHARLRVEGRTP</sequence>
<proteinExistence type="inferred from homology"/>
<dbReference type="AlphaFoldDB" id="Q2J9B7"/>
<evidence type="ECO:0000256" key="1">
    <source>
        <dbReference type="ARBA" id="ARBA00004651"/>
    </source>
</evidence>
<feature type="transmembrane region" description="Helical" evidence="7">
    <location>
        <begin position="95"/>
        <end position="120"/>
    </location>
</feature>
<dbReference type="PANTHER" id="PTHR43386">
    <property type="entry name" value="OLIGOPEPTIDE TRANSPORT SYSTEM PERMEASE PROTEIN APPC"/>
    <property type="match status" value="1"/>
</dbReference>
<gene>
    <name evidence="9" type="ordered locus">Francci3_2765</name>
</gene>
<feature type="region of interest" description="Disordered" evidence="8">
    <location>
        <begin position="1"/>
        <end position="22"/>
    </location>
</feature>
<dbReference type="SUPFAM" id="SSF161098">
    <property type="entry name" value="MetI-like"/>
    <property type="match status" value="1"/>
</dbReference>
<feature type="transmembrane region" description="Helical" evidence="7">
    <location>
        <begin position="257"/>
        <end position="280"/>
    </location>
</feature>
<dbReference type="PROSITE" id="PS50928">
    <property type="entry name" value="ABC_TM1"/>
    <property type="match status" value="1"/>
</dbReference>
<dbReference type="STRING" id="106370.Francci3_2765"/>
<feature type="transmembrane region" description="Helical" evidence="7">
    <location>
        <begin position="31"/>
        <end position="51"/>
    </location>
</feature>
<dbReference type="Gene3D" id="1.10.3720.10">
    <property type="entry name" value="MetI-like"/>
    <property type="match status" value="1"/>
</dbReference>
<accession>A0A1X1PWY6</accession>
<evidence type="ECO:0000256" key="2">
    <source>
        <dbReference type="ARBA" id="ARBA00022448"/>
    </source>
</evidence>
<dbReference type="InterPro" id="IPR050366">
    <property type="entry name" value="BP-dependent_transpt_permease"/>
</dbReference>
<evidence type="ECO:0000313" key="9">
    <source>
        <dbReference type="EMBL" id="ABD12125.1"/>
    </source>
</evidence>
<keyword evidence="6 7" id="KW-0472">Membrane</keyword>
<dbReference type="GO" id="GO:0055085">
    <property type="term" value="P:transmembrane transport"/>
    <property type="evidence" value="ECO:0007669"/>
    <property type="project" value="InterPro"/>
</dbReference>
<reference evidence="9 10" key="1">
    <citation type="journal article" date="2007" name="Genome Res.">
        <title>Genome characteristics of facultatively symbiotic Frankia sp. strains reflect host range and host plant biogeography.</title>
        <authorList>
            <person name="Normand P."/>
            <person name="Lapierre P."/>
            <person name="Tisa L.S."/>
            <person name="Gogarten J.P."/>
            <person name="Alloisio N."/>
            <person name="Bagnarol E."/>
            <person name="Bassi C.A."/>
            <person name="Berry A.M."/>
            <person name="Bickhart D.M."/>
            <person name="Choisne N."/>
            <person name="Couloux A."/>
            <person name="Cournoyer B."/>
            <person name="Cruveiller S."/>
            <person name="Daubin V."/>
            <person name="Demange N."/>
            <person name="Francino M.P."/>
            <person name="Goltsman E."/>
            <person name="Huang Y."/>
            <person name="Kopp O.R."/>
            <person name="Labarre L."/>
            <person name="Lapidus A."/>
            <person name="Lavire C."/>
            <person name="Marechal J."/>
            <person name="Martinez M."/>
            <person name="Mastronunzio J.E."/>
            <person name="Mullin B.C."/>
            <person name="Niemann J."/>
            <person name="Pujic P."/>
            <person name="Rawnsley T."/>
            <person name="Rouy Z."/>
            <person name="Schenowitz C."/>
            <person name="Sellstedt A."/>
            <person name="Tavares F."/>
            <person name="Tomkins J.P."/>
            <person name="Vallenet D."/>
            <person name="Valverde C."/>
            <person name="Wall L.G."/>
            <person name="Wang Y."/>
            <person name="Medigue C."/>
            <person name="Benson D.R."/>
        </authorList>
    </citation>
    <scope>NUCLEOTIDE SEQUENCE [LARGE SCALE GENOMIC DNA]</scope>
    <source>
        <strain evidence="10">DSM 45818 / CECT 9043 / CcI3</strain>
    </source>
</reference>
<dbReference type="Pfam" id="PF00528">
    <property type="entry name" value="BPD_transp_1"/>
    <property type="match status" value="1"/>
</dbReference>
<evidence type="ECO:0000313" key="10">
    <source>
        <dbReference type="Proteomes" id="UP000001937"/>
    </source>
</evidence>